<accession>A0A4Y7RGV7</accession>
<name>A0A4Y7RGV7_9FIRM</name>
<evidence type="ECO:0000313" key="1">
    <source>
        <dbReference type="EMBL" id="TEB08234.1"/>
    </source>
</evidence>
<dbReference type="EMBL" id="QFGA01000001">
    <property type="protein sequence ID" value="TEB08234.1"/>
    <property type="molecule type" value="Genomic_DNA"/>
</dbReference>
<organism evidence="1 2">
    <name type="scientific">Pelotomaculum schinkii</name>
    <dbReference type="NCBI Taxonomy" id="78350"/>
    <lineage>
        <taxon>Bacteria</taxon>
        <taxon>Bacillati</taxon>
        <taxon>Bacillota</taxon>
        <taxon>Clostridia</taxon>
        <taxon>Eubacteriales</taxon>
        <taxon>Desulfotomaculaceae</taxon>
        <taxon>Pelotomaculum</taxon>
    </lineage>
</organism>
<reference evidence="1 2" key="1">
    <citation type="journal article" date="2018" name="Environ. Microbiol.">
        <title>Novel energy conservation strategies and behaviour of Pelotomaculum schinkii driving syntrophic propionate catabolism.</title>
        <authorList>
            <person name="Hidalgo-Ahumada C.A.P."/>
            <person name="Nobu M.K."/>
            <person name="Narihiro T."/>
            <person name="Tamaki H."/>
            <person name="Liu W.T."/>
            <person name="Kamagata Y."/>
            <person name="Stams A.J.M."/>
            <person name="Imachi H."/>
            <person name="Sousa D.Z."/>
        </authorList>
    </citation>
    <scope>NUCLEOTIDE SEQUENCE [LARGE SCALE GENOMIC DNA]</scope>
    <source>
        <strain evidence="1 2">HH</strain>
    </source>
</reference>
<gene>
    <name evidence="1" type="ORF">Psch_01789</name>
</gene>
<evidence type="ECO:0000313" key="2">
    <source>
        <dbReference type="Proteomes" id="UP000298324"/>
    </source>
</evidence>
<comment type="caution">
    <text evidence="1">The sequence shown here is derived from an EMBL/GenBank/DDBJ whole genome shotgun (WGS) entry which is preliminary data.</text>
</comment>
<protein>
    <submittedName>
        <fullName evidence="1">Uncharacterized protein</fullName>
    </submittedName>
</protein>
<proteinExistence type="predicted"/>
<dbReference type="Proteomes" id="UP000298324">
    <property type="component" value="Unassembled WGS sequence"/>
</dbReference>
<sequence>MLNIKITYDLVVNGLLNRWKDEAMNPASYLGV</sequence>
<keyword evidence="2" id="KW-1185">Reference proteome</keyword>
<dbReference type="AlphaFoldDB" id="A0A4Y7RGV7"/>